<comment type="catalytic activity">
    <reaction evidence="2">
        <text>2 GTP = 3',3'-c-di-GMP + 2 diphosphate</text>
        <dbReference type="Rhea" id="RHEA:24898"/>
        <dbReference type="ChEBI" id="CHEBI:33019"/>
        <dbReference type="ChEBI" id="CHEBI:37565"/>
        <dbReference type="ChEBI" id="CHEBI:58805"/>
        <dbReference type="EC" id="2.7.7.65"/>
    </reaction>
</comment>
<keyword evidence="6" id="KW-1185">Reference proteome</keyword>
<dbReference type="PROSITE" id="PS50887">
    <property type="entry name" value="GGDEF"/>
    <property type="match status" value="1"/>
</dbReference>
<feature type="domain" description="GGDEF" evidence="4">
    <location>
        <begin position="436"/>
        <end position="568"/>
    </location>
</feature>
<dbReference type="RefSeq" id="WP_272750245.1">
    <property type="nucleotide sequence ID" value="NZ_JAQQLF010000001.1"/>
</dbReference>
<feature type="coiled-coil region" evidence="3">
    <location>
        <begin position="359"/>
        <end position="405"/>
    </location>
</feature>
<evidence type="ECO:0000256" key="2">
    <source>
        <dbReference type="ARBA" id="ARBA00034247"/>
    </source>
</evidence>
<gene>
    <name evidence="5" type="ORF">PQU95_00800</name>
</gene>
<dbReference type="CDD" id="cd01949">
    <property type="entry name" value="GGDEF"/>
    <property type="match status" value="1"/>
</dbReference>
<dbReference type="EMBL" id="JAQQLF010000001">
    <property type="protein sequence ID" value="MDC7715758.1"/>
    <property type="molecule type" value="Genomic_DNA"/>
</dbReference>
<dbReference type="Pfam" id="PF00990">
    <property type="entry name" value="GGDEF"/>
    <property type="match status" value="1"/>
</dbReference>
<dbReference type="Proteomes" id="UP001219956">
    <property type="component" value="Unassembled WGS sequence"/>
</dbReference>
<proteinExistence type="predicted"/>
<evidence type="ECO:0000313" key="6">
    <source>
        <dbReference type="Proteomes" id="UP001219956"/>
    </source>
</evidence>
<evidence type="ECO:0000259" key="4">
    <source>
        <dbReference type="PROSITE" id="PS50887"/>
    </source>
</evidence>
<sequence length="569" mass="63077">MMSKPASTRPNLALKRRIALALRRSRHSQDTGQHQIGVQAAEEALLLCELPHYLPQWQQAMAQLALHQFRMGHFADAVRSGLEVAATLGFGTDAALRAEVLCVVAIACNEMGLMQDGLKYALEALAAARSSNEPIQIINALNRAGVCTYGALGDLEQGEQLLCQAAEQARLAGERVLLFAALNNIGTLYSSEARKQLKLGRQAEAHTLLHCAMQHYQDAWQSAGSTGNRHQWAMLQTNLAEAYVDLGEFDRGRAALAELRHALAGSDFHSLQRNADLIEATLLQRSGLVGEAVAALQQMLALPGNMIEFEMRHFAQEELYRLYKSSGQFELALAQLEALRHSEQEQNEQRSSTQGWAIRKELEITSVQLAAERERLYAERERLRAAQLEAEKIVTEARMSELEQAVLIDPLTGVGNRRCLDLEGPARLAALGQQLHGMAVVVVDLDHFKSINDRFGHVVGDEVLKKVAQLMALSTRGSDLTVRFGGEEFVLLLMEQSQDSALRCCERLRLAILNYSWSEVHPQLQVTASFGMQWCQAPLPWELALRQADLALYQAKRLGRNRLQLASPG</sequence>
<dbReference type="InterPro" id="IPR050469">
    <property type="entry name" value="Diguanylate_Cyclase"/>
</dbReference>
<dbReference type="InterPro" id="IPR000160">
    <property type="entry name" value="GGDEF_dom"/>
</dbReference>
<protein>
    <recommendedName>
        <fullName evidence="1">diguanylate cyclase</fullName>
        <ecNumber evidence="1">2.7.7.65</ecNumber>
    </recommendedName>
</protein>
<dbReference type="Gene3D" id="3.30.70.270">
    <property type="match status" value="1"/>
</dbReference>
<dbReference type="InterPro" id="IPR043128">
    <property type="entry name" value="Rev_trsase/Diguanyl_cyclase"/>
</dbReference>
<accession>A0ABT5IUA2</accession>
<dbReference type="NCBIfam" id="TIGR00254">
    <property type="entry name" value="GGDEF"/>
    <property type="match status" value="1"/>
</dbReference>
<dbReference type="SMART" id="SM00267">
    <property type="entry name" value="GGDEF"/>
    <property type="match status" value="1"/>
</dbReference>
<dbReference type="SUPFAM" id="SSF55073">
    <property type="entry name" value="Nucleotide cyclase"/>
    <property type="match status" value="1"/>
</dbReference>
<evidence type="ECO:0000313" key="5">
    <source>
        <dbReference type="EMBL" id="MDC7715758.1"/>
    </source>
</evidence>
<dbReference type="EC" id="2.7.7.65" evidence="1"/>
<name>A0ABT5IUA2_9NEIS</name>
<dbReference type="SUPFAM" id="SSF48452">
    <property type="entry name" value="TPR-like"/>
    <property type="match status" value="1"/>
</dbReference>
<dbReference type="InterPro" id="IPR011990">
    <property type="entry name" value="TPR-like_helical_dom_sf"/>
</dbReference>
<evidence type="ECO:0000256" key="3">
    <source>
        <dbReference type="SAM" id="Coils"/>
    </source>
</evidence>
<dbReference type="PANTHER" id="PTHR45138">
    <property type="entry name" value="REGULATORY COMPONENTS OF SENSORY TRANSDUCTION SYSTEM"/>
    <property type="match status" value="1"/>
</dbReference>
<dbReference type="InterPro" id="IPR029787">
    <property type="entry name" value="Nucleotide_cyclase"/>
</dbReference>
<dbReference type="Gene3D" id="1.25.40.10">
    <property type="entry name" value="Tetratricopeptide repeat domain"/>
    <property type="match status" value="1"/>
</dbReference>
<reference evidence="5 6" key="1">
    <citation type="submission" date="2023-01" db="EMBL/GenBank/DDBJ databases">
        <title>Novel species of the genus Vogesella isolated from rivers.</title>
        <authorList>
            <person name="Lu H."/>
        </authorList>
    </citation>
    <scope>NUCLEOTIDE SEQUENCE [LARGE SCALE GENOMIC DNA]</scope>
    <source>
        <strain evidence="5 6">DC21W</strain>
    </source>
</reference>
<comment type="caution">
    <text evidence="5">The sequence shown here is derived from an EMBL/GenBank/DDBJ whole genome shotgun (WGS) entry which is preliminary data.</text>
</comment>
<evidence type="ECO:0000256" key="1">
    <source>
        <dbReference type="ARBA" id="ARBA00012528"/>
    </source>
</evidence>
<organism evidence="5 6">
    <name type="scientific">Vogesella aquatica</name>
    <dbReference type="NCBI Taxonomy" id="2984206"/>
    <lineage>
        <taxon>Bacteria</taxon>
        <taxon>Pseudomonadati</taxon>
        <taxon>Pseudomonadota</taxon>
        <taxon>Betaproteobacteria</taxon>
        <taxon>Neisseriales</taxon>
        <taxon>Chromobacteriaceae</taxon>
        <taxon>Vogesella</taxon>
    </lineage>
</organism>
<keyword evidence="3" id="KW-0175">Coiled coil</keyword>
<dbReference type="PANTHER" id="PTHR45138:SF9">
    <property type="entry name" value="DIGUANYLATE CYCLASE DGCM-RELATED"/>
    <property type="match status" value="1"/>
</dbReference>